<dbReference type="PROSITE" id="PS00028">
    <property type="entry name" value="ZINC_FINGER_C2H2_1"/>
    <property type="match status" value="1"/>
</dbReference>
<dbReference type="PANTHER" id="PTHR19446">
    <property type="entry name" value="REVERSE TRANSCRIPTASES"/>
    <property type="match status" value="1"/>
</dbReference>
<dbReference type="WBParaSite" id="SSLN_0001445201-mRNA-1">
    <property type="protein sequence ID" value="SSLN_0001445201-mRNA-1"/>
    <property type="gene ID" value="SSLN_0001445201"/>
</dbReference>
<evidence type="ECO:0000259" key="2">
    <source>
        <dbReference type="PROSITE" id="PS50878"/>
    </source>
</evidence>
<dbReference type="InterPro" id="IPR043502">
    <property type="entry name" value="DNA/RNA_pol_sf"/>
</dbReference>
<evidence type="ECO:0000256" key="1">
    <source>
        <dbReference type="SAM" id="MobiDB-lite"/>
    </source>
</evidence>
<feature type="region of interest" description="Disordered" evidence="1">
    <location>
        <begin position="226"/>
        <end position="247"/>
    </location>
</feature>
<dbReference type="SUPFAM" id="SSF56672">
    <property type="entry name" value="DNA/RNA polymerases"/>
    <property type="match status" value="1"/>
</dbReference>
<sequence>LPTSVSVAMSLPTHPSSGNFLCDHCPRGFSSVCGRSQHMMSAHPAANFSERGRLAPSRTNWTAQADALLRSCASAVVKAAGPLALRALARKVVVKFPMRIVVAVFRRLSKLHKDEPLFALSGQLSPAGPTSPIPLTAPICLTDQAQCCQNSLLHLAVKLLTESPGQALASGDLLSLAFDLLMGEELLPEAAPRLDAHALCLSTTLATQNESTTNCSCAPHRQVQTKMGSLTERPSAPDQRPVSPPHAVDRELLDPISAADVTQNLWLMHGAAAGIDGLSARDQLQWSPGTIAGYLNVIQRLEQDGTAEVTSLLHGILRHAISAPRSIAVAVLDVAKAFDSVNHGTLLRAAETNGAPPLLLNLLTSFYSPKHTFKLGTEVRCQRGIRQCDPLCPLLFNCAFSEAITYSDRQLGFDLAGTTVDSITYADDLVLFAKSPLRFQQRLDGLANGLFLAGMLLNSAKCASIYVRALEGHRPILAGMLDELSRAPLKAQQRVSLLKRHLPPKVFLELIQGAVHHIQLQAGVLSTKSRRNRRTGSTDILCRGQCGQRDTLFHVLQCCKLTHQARVWRQNQVMKIQASKLVKRGYKMLLELHIPEGWSFRKPDLVLCAKDGLSVLDIVVTGEDLMEMVYAGKVHHYSTADVKEKLRRILDHPADFPISHEPAILLSRGALHPRIEARLRLLGRSKLHFSDLCLMVVRGSLKAYDVYMRGGSGNVNR</sequence>
<dbReference type="InterPro" id="IPR000477">
    <property type="entry name" value="RT_dom"/>
</dbReference>
<dbReference type="Pfam" id="PF00078">
    <property type="entry name" value="RVT_1"/>
    <property type="match status" value="1"/>
</dbReference>
<reference evidence="3" key="1">
    <citation type="submission" date="2016-06" db="UniProtKB">
        <authorList>
            <consortium name="WormBaseParasite"/>
        </authorList>
    </citation>
    <scope>IDENTIFICATION</scope>
</reference>
<dbReference type="AlphaFoldDB" id="A0A183TBS2"/>
<protein>
    <submittedName>
        <fullName evidence="3">Reverse transcriptase domain-containing protein</fullName>
    </submittedName>
</protein>
<feature type="domain" description="Reverse transcriptase" evidence="2">
    <location>
        <begin position="211"/>
        <end position="481"/>
    </location>
</feature>
<dbReference type="InterPro" id="IPR013087">
    <property type="entry name" value="Znf_C2H2_type"/>
</dbReference>
<dbReference type="PROSITE" id="PS50878">
    <property type="entry name" value="RT_POL"/>
    <property type="match status" value="1"/>
</dbReference>
<proteinExistence type="predicted"/>
<name>A0A183TBS2_SCHSO</name>
<accession>A0A183TBS2</accession>
<evidence type="ECO:0000313" key="3">
    <source>
        <dbReference type="WBParaSite" id="SSLN_0001445201-mRNA-1"/>
    </source>
</evidence>
<organism evidence="3">
    <name type="scientific">Schistocephalus solidus</name>
    <name type="common">Tapeworm</name>
    <dbReference type="NCBI Taxonomy" id="70667"/>
    <lineage>
        <taxon>Eukaryota</taxon>
        <taxon>Metazoa</taxon>
        <taxon>Spiralia</taxon>
        <taxon>Lophotrochozoa</taxon>
        <taxon>Platyhelminthes</taxon>
        <taxon>Cestoda</taxon>
        <taxon>Eucestoda</taxon>
        <taxon>Diphyllobothriidea</taxon>
        <taxon>Diphyllobothriidae</taxon>
        <taxon>Schistocephalus</taxon>
    </lineage>
</organism>